<dbReference type="RefSeq" id="XP_056763272.1">
    <property type="nucleotide sequence ID" value="XM_056914423.1"/>
</dbReference>
<evidence type="ECO:0000259" key="8">
    <source>
        <dbReference type="PROSITE" id="PS50991"/>
    </source>
</evidence>
<name>A0AAD6BZT7_9EURO</name>
<comment type="catalytic activity">
    <reaction evidence="6">
        <text>(3S)-3-hydroxy-3-methylglutaryl-CoA = acetoacetate + acetyl-CoA</text>
        <dbReference type="Rhea" id="RHEA:24404"/>
        <dbReference type="ChEBI" id="CHEBI:13705"/>
        <dbReference type="ChEBI" id="CHEBI:43074"/>
        <dbReference type="ChEBI" id="CHEBI:57288"/>
        <dbReference type="EC" id="4.1.3.4"/>
    </reaction>
</comment>
<dbReference type="PROSITE" id="PS50991">
    <property type="entry name" value="PYR_CT"/>
    <property type="match status" value="1"/>
</dbReference>
<dbReference type="EC" id="4.1.3.4" evidence="3"/>
<feature type="region of interest" description="Disordered" evidence="7">
    <location>
        <begin position="300"/>
        <end position="333"/>
    </location>
</feature>
<reference evidence="9" key="1">
    <citation type="submission" date="2022-12" db="EMBL/GenBank/DDBJ databases">
        <authorList>
            <person name="Petersen C."/>
        </authorList>
    </citation>
    <scope>NUCLEOTIDE SEQUENCE</scope>
    <source>
        <strain evidence="9">IBT 16125</strain>
    </source>
</reference>
<dbReference type="GeneID" id="81604666"/>
<comment type="similarity">
    <text evidence="2">Belongs to the HMG-CoA lyase family.</text>
</comment>
<dbReference type="InterPro" id="IPR043594">
    <property type="entry name" value="HMGL"/>
</dbReference>
<dbReference type="GO" id="GO:0046951">
    <property type="term" value="P:ketone body biosynthetic process"/>
    <property type="evidence" value="ECO:0007669"/>
    <property type="project" value="TreeGrafter"/>
</dbReference>
<comment type="caution">
    <text evidence="9">The sequence shown here is derived from an EMBL/GenBank/DDBJ whole genome shotgun (WGS) entry which is preliminary data.</text>
</comment>
<dbReference type="Gene3D" id="3.90.226.10">
    <property type="entry name" value="2-enoyl-CoA Hydratase, Chain A, domain 1"/>
    <property type="match status" value="1"/>
</dbReference>
<evidence type="ECO:0000256" key="4">
    <source>
        <dbReference type="ARBA" id="ARBA00022723"/>
    </source>
</evidence>
<dbReference type="EMBL" id="JAPVEA010000008">
    <property type="protein sequence ID" value="KAJ5440043.1"/>
    <property type="molecule type" value="Genomic_DNA"/>
</dbReference>
<dbReference type="AlphaFoldDB" id="A0AAD6BZT7"/>
<keyword evidence="5" id="KW-0456">Lyase</keyword>
<dbReference type="CDD" id="cd07938">
    <property type="entry name" value="DRE_TIM_HMGL"/>
    <property type="match status" value="1"/>
</dbReference>
<dbReference type="Gene3D" id="3.20.20.70">
    <property type="entry name" value="Aldolase class I"/>
    <property type="match status" value="1"/>
</dbReference>
<sequence length="613" mass="64868">MTIQTPQVRIVEVGPRDGLQNIREKVPTQTKLELIRRLRDAGLRTIELTSVVSPRAIPQLADCREVLGHSSVKALFQPDQAGLRFPVLVPNVKGLEIAVNHGVKEVAVFISATEGFSKANINCSVEQGIARAGEVAGLARKAGVAVRGYVSCIFRDPFDGPTPEAAVLRCVTSLLAAGCYEVSLGDTLGVGSPSNVHTLIQYLTSHGVPIDKLAGHFHDTYGQAVANVWEAYTCGMRVFDSSVGGLGGCPFAPGAKGNVASEDLVYMFHNAGISTGVDLAKLVETGEWISRQLSQSNSSRAGKALSIKTRSQTQTNTNAKSTTNSNSKHPTPLKWTLVSSPEGLQIHRNATNLKITLNRPKNGNALTSSMLTTLTSTIQSANSDPFTSRIIITATGRFFCTGMDLGRDTSPVAQGGSASDAQFARLTSLFEVLDTSPKVTIAVMNGPAFGGGVGLAFACDMRLCAAGAACTLSEVKLGLAPATISKYVVRELGVAFSREAMLSARAVGAEELLARGLVSGVAKDGDELVGLLDGLLIRLKACSPGGSRMSKELVRLAWMHGGREEQVEGIKGVFDEMMRPDAEGAVGLREFQAGRKMDWDAFVLGQAEGKAKL</sequence>
<evidence type="ECO:0000256" key="2">
    <source>
        <dbReference type="ARBA" id="ARBA00009405"/>
    </source>
</evidence>
<dbReference type="InterPro" id="IPR013785">
    <property type="entry name" value="Aldolase_TIM"/>
</dbReference>
<dbReference type="NCBIfam" id="NF004283">
    <property type="entry name" value="PRK05692.1"/>
    <property type="match status" value="1"/>
</dbReference>
<comment type="pathway">
    <text evidence="1">Metabolic intermediate metabolism; (S)-3-hydroxy-3-methylglutaryl-CoA degradation; acetoacetate from (S)-3-hydroxy-3-methylglutaryl-CoA: step 1/1.</text>
</comment>
<dbReference type="GO" id="GO:0004419">
    <property type="term" value="F:hydroxymethylglutaryl-CoA lyase activity"/>
    <property type="evidence" value="ECO:0007669"/>
    <property type="project" value="UniProtKB-EC"/>
</dbReference>
<reference evidence="9" key="2">
    <citation type="journal article" date="2023" name="IMA Fungus">
        <title>Comparative genomic study of the Penicillium genus elucidates a diverse pangenome and 15 lateral gene transfer events.</title>
        <authorList>
            <person name="Petersen C."/>
            <person name="Sorensen T."/>
            <person name="Nielsen M.R."/>
            <person name="Sondergaard T.E."/>
            <person name="Sorensen J.L."/>
            <person name="Fitzpatrick D.A."/>
            <person name="Frisvad J.C."/>
            <person name="Nielsen K.L."/>
        </authorList>
    </citation>
    <scope>NUCLEOTIDE SEQUENCE</scope>
    <source>
        <strain evidence="9">IBT 16125</strain>
    </source>
</reference>
<evidence type="ECO:0000313" key="10">
    <source>
        <dbReference type="Proteomes" id="UP001213681"/>
    </source>
</evidence>
<dbReference type="GO" id="GO:0046872">
    <property type="term" value="F:metal ion binding"/>
    <property type="evidence" value="ECO:0007669"/>
    <property type="project" value="UniProtKB-KW"/>
</dbReference>
<protein>
    <recommendedName>
        <fullName evidence="3">hydroxymethylglutaryl-CoA lyase</fullName>
        <ecNumber evidence="3">4.1.3.4</ecNumber>
    </recommendedName>
</protein>
<dbReference type="CDD" id="cd06558">
    <property type="entry name" value="crotonase-like"/>
    <property type="match status" value="1"/>
</dbReference>
<evidence type="ECO:0000256" key="7">
    <source>
        <dbReference type="SAM" id="MobiDB-lite"/>
    </source>
</evidence>
<dbReference type="InterPro" id="IPR029045">
    <property type="entry name" value="ClpP/crotonase-like_dom_sf"/>
</dbReference>
<dbReference type="SUPFAM" id="SSF51569">
    <property type="entry name" value="Aldolase"/>
    <property type="match status" value="1"/>
</dbReference>
<evidence type="ECO:0000256" key="3">
    <source>
        <dbReference type="ARBA" id="ARBA00012910"/>
    </source>
</evidence>
<dbReference type="InterPro" id="IPR000891">
    <property type="entry name" value="PYR_CT"/>
</dbReference>
<evidence type="ECO:0000256" key="6">
    <source>
        <dbReference type="ARBA" id="ARBA00049877"/>
    </source>
</evidence>
<dbReference type="PANTHER" id="PTHR42738">
    <property type="entry name" value="HYDROXYMETHYLGLUTARYL-COA LYASE"/>
    <property type="match status" value="1"/>
</dbReference>
<dbReference type="Pfam" id="PF00378">
    <property type="entry name" value="ECH_1"/>
    <property type="match status" value="1"/>
</dbReference>
<proteinExistence type="inferred from homology"/>
<gene>
    <name evidence="9" type="ORF">N7458_011041</name>
</gene>
<evidence type="ECO:0000256" key="1">
    <source>
        <dbReference type="ARBA" id="ARBA00005143"/>
    </source>
</evidence>
<accession>A0AAD6BZT7</accession>
<dbReference type="Proteomes" id="UP001213681">
    <property type="component" value="Unassembled WGS sequence"/>
</dbReference>
<dbReference type="GO" id="GO:0006552">
    <property type="term" value="P:L-leucine catabolic process"/>
    <property type="evidence" value="ECO:0007669"/>
    <property type="project" value="TreeGrafter"/>
</dbReference>
<dbReference type="SUPFAM" id="SSF52096">
    <property type="entry name" value="ClpP/crotonase"/>
    <property type="match status" value="1"/>
</dbReference>
<dbReference type="FunFam" id="3.20.20.70:FF:000201">
    <property type="entry name" value="Hydroxymethylglutaryl-CoA lyase"/>
    <property type="match status" value="1"/>
</dbReference>
<keyword evidence="10" id="KW-1185">Reference proteome</keyword>
<evidence type="ECO:0000256" key="5">
    <source>
        <dbReference type="ARBA" id="ARBA00023239"/>
    </source>
</evidence>
<feature type="compositionally biased region" description="Low complexity" evidence="7">
    <location>
        <begin position="311"/>
        <end position="328"/>
    </location>
</feature>
<evidence type="ECO:0000313" key="9">
    <source>
        <dbReference type="EMBL" id="KAJ5440043.1"/>
    </source>
</evidence>
<dbReference type="InterPro" id="IPR001753">
    <property type="entry name" value="Enoyl-CoA_hydra/iso"/>
</dbReference>
<organism evidence="9 10">
    <name type="scientific">Penicillium daleae</name>
    <dbReference type="NCBI Taxonomy" id="63821"/>
    <lineage>
        <taxon>Eukaryota</taxon>
        <taxon>Fungi</taxon>
        <taxon>Dikarya</taxon>
        <taxon>Ascomycota</taxon>
        <taxon>Pezizomycotina</taxon>
        <taxon>Eurotiomycetes</taxon>
        <taxon>Eurotiomycetidae</taxon>
        <taxon>Eurotiales</taxon>
        <taxon>Aspergillaceae</taxon>
        <taxon>Penicillium</taxon>
    </lineage>
</organism>
<keyword evidence="4" id="KW-0479">Metal-binding</keyword>
<dbReference type="PANTHER" id="PTHR42738:SF17">
    <property type="entry name" value="HYDROXYMETHYLGLUTARYL-COA LYASE"/>
    <property type="match status" value="1"/>
</dbReference>
<feature type="domain" description="Pyruvate carboxyltransferase" evidence="8">
    <location>
        <begin position="8"/>
        <end position="283"/>
    </location>
</feature>
<dbReference type="Pfam" id="PF00682">
    <property type="entry name" value="HMGL-like"/>
    <property type="match status" value="1"/>
</dbReference>